<keyword evidence="1" id="KW-0812">Transmembrane</keyword>
<dbReference type="Proteomes" id="UP000541857">
    <property type="component" value="Unassembled WGS sequence"/>
</dbReference>
<name>A0A7W2M2I1_9FLAO</name>
<dbReference type="EMBL" id="JACGLT010000001">
    <property type="protein sequence ID" value="MBA6151524.1"/>
    <property type="molecule type" value="Genomic_DNA"/>
</dbReference>
<evidence type="ECO:0000313" key="2">
    <source>
        <dbReference type="EMBL" id="MBA6151524.1"/>
    </source>
</evidence>
<organism evidence="2 3">
    <name type="scientific">Gelidibacter maritimus</name>
    <dbReference type="NCBI Taxonomy" id="2761487"/>
    <lineage>
        <taxon>Bacteria</taxon>
        <taxon>Pseudomonadati</taxon>
        <taxon>Bacteroidota</taxon>
        <taxon>Flavobacteriia</taxon>
        <taxon>Flavobacteriales</taxon>
        <taxon>Flavobacteriaceae</taxon>
        <taxon>Gelidibacter</taxon>
    </lineage>
</organism>
<reference evidence="2 3" key="1">
    <citation type="submission" date="2020-07" db="EMBL/GenBank/DDBJ databases">
        <title>Bacterium isolated from marine sediment.</title>
        <authorList>
            <person name="Shang D."/>
        </authorList>
    </citation>
    <scope>NUCLEOTIDE SEQUENCE [LARGE SCALE GENOMIC DNA]</scope>
    <source>
        <strain evidence="2 3">F6074</strain>
    </source>
</reference>
<keyword evidence="1" id="KW-1133">Transmembrane helix</keyword>
<accession>A0A7W2M2I1</accession>
<evidence type="ECO:0000313" key="3">
    <source>
        <dbReference type="Proteomes" id="UP000541857"/>
    </source>
</evidence>
<sequence length="315" mass="36615">MKAIKIGLAVIVIGTIAFFVINSLIPTPPPPEPPASENYPSVKLIDDKIDLIKTLPNNEFNKDIYDDIKYLIDDHYKPHPPQHVYGRLGGTQLENDQQKKILSKNLYSAYVNKFLEQAFYVFNNKSWSPADLAFIRSEYQLLQKSPYLENGSPVAIRFLHIKWIFDEYDEVNRFISSCINFSYSDSALRDEFPIDDIRGKLNQVENYRKNGLGNGYLNNCTRLHSELNEIPHTLFNKHNKYLDTKIDMWSGMYEDFNSQKTYTENIYSPLKNQIDSFGNGLYDIPDLPSVASYRLMRKLNDDADRAYINIEKRKK</sequence>
<dbReference type="AlphaFoldDB" id="A0A7W2M2I1"/>
<protein>
    <submittedName>
        <fullName evidence="2">Uncharacterized protein</fullName>
    </submittedName>
</protein>
<keyword evidence="1" id="KW-0472">Membrane</keyword>
<proteinExistence type="predicted"/>
<feature type="transmembrane region" description="Helical" evidence="1">
    <location>
        <begin position="7"/>
        <end position="25"/>
    </location>
</feature>
<evidence type="ECO:0000256" key="1">
    <source>
        <dbReference type="SAM" id="Phobius"/>
    </source>
</evidence>
<keyword evidence="3" id="KW-1185">Reference proteome</keyword>
<gene>
    <name evidence="2" type="ORF">H3Z82_02160</name>
</gene>
<dbReference type="RefSeq" id="WP_182202226.1">
    <property type="nucleotide sequence ID" value="NZ_JACGLT010000001.1"/>
</dbReference>
<comment type="caution">
    <text evidence="2">The sequence shown here is derived from an EMBL/GenBank/DDBJ whole genome shotgun (WGS) entry which is preliminary data.</text>
</comment>